<evidence type="ECO:0000256" key="4">
    <source>
        <dbReference type="PROSITE-ProRule" id="PRU10141"/>
    </source>
</evidence>
<dbReference type="GO" id="GO:0007165">
    <property type="term" value="P:signal transduction"/>
    <property type="evidence" value="ECO:0000318"/>
    <property type="project" value="GO_Central"/>
</dbReference>
<dbReference type="EC" id="2.7.11.1" evidence="1"/>
<feature type="region of interest" description="Disordered" evidence="6">
    <location>
        <begin position="317"/>
        <end position="340"/>
    </location>
</feature>
<gene>
    <name evidence="8" type="ORF">TVAG_376520</name>
</gene>
<dbReference type="VEuPathDB" id="TrichDB:TVAGG3_0705870"/>
<dbReference type="Proteomes" id="UP000001542">
    <property type="component" value="Unassembled WGS sequence"/>
</dbReference>
<dbReference type="GO" id="GO:0005737">
    <property type="term" value="C:cytoplasm"/>
    <property type="evidence" value="ECO:0000318"/>
    <property type="project" value="GO_Central"/>
</dbReference>
<dbReference type="RefSeq" id="XP_001304470.1">
    <property type="nucleotide sequence ID" value="XM_001304469.1"/>
</dbReference>
<dbReference type="PROSITE" id="PS00107">
    <property type="entry name" value="PROTEIN_KINASE_ATP"/>
    <property type="match status" value="1"/>
</dbReference>
<evidence type="ECO:0000256" key="5">
    <source>
        <dbReference type="RuleBase" id="RU000304"/>
    </source>
</evidence>
<feature type="compositionally biased region" description="Basic and acidic residues" evidence="6">
    <location>
        <begin position="327"/>
        <end position="340"/>
    </location>
</feature>
<dbReference type="VEuPathDB" id="TrichDB:TVAG_376520"/>
<organism evidence="8 9">
    <name type="scientific">Trichomonas vaginalis (strain ATCC PRA-98 / G3)</name>
    <dbReference type="NCBI Taxonomy" id="412133"/>
    <lineage>
        <taxon>Eukaryota</taxon>
        <taxon>Metamonada</taxon>
        <taxon>Parabasalia</taxon>
        <taxon>Trichomonadida</taxon>
        <taxon>Trichomonadidae</taxon>
        <taxon>Trichomonas</taxon>
    </lineage>
</organism>
<sequence length="340" mass="39171">MQDRPDVRLGKEYGPYTIKDIIGRGGFSDVYRTICYDSGKEFAMKVESIEASKPHIEEEKTVMKLIDGSAYFPKFYHFGKTSSFKFIIMELLGPNLTRIRKSLVTSKLPLSTALRCGIEMIRCIEELHRKGFVHRDIKPSNFMIKASRSTPLALIDFGLCRRYINTDNMEVIPPRTDGRFVGSKKYASINSHCGRELSRKDDIISWFYSLCELVAGKLPWDGEEDIKKIKKELNYEEYIKANFPKQFFSIWRTINMLKYEDCPNYALFISFLDDCMKDLKCTWYEPFVWETMDQVAIVKLSPISLLPPIGDNPNVPTNLPPPYVPGEEPKQEKKGCCSIA</sequence>
<dbReference type="OMA" id="QQTMPDY"/>
<accession>A2FU79</accession>
<dbReference type="PROSITE" id="PS00108">
    <property type="entry name" value="PROTEIN_KINASE_ST"/>
    <property type="match status" value="1"/>
</dbReference>
<keyword evidence="5" id="KW-0723">Serine/threonine-protein kinase</keyword>
<dbReference type="EMBL" id="DS114029">
    <property type="protein sequence ID" value="EAX91540.1"/>
    <property type="molecule type" value="Genomic_DNA"/>
</dbReference>
<feature type="domain" description="Protein kinase" evidence="7">
    <location>
        <begin position="16"/>
        <end position="340"/>
    </location>
</feature>
<proteinExistence type="inferred from homology"/>
<comment type="similarity">
    <text evidence="5">Belongs to the protein kinase superfamily.</text>
</comment>
<reference evidence="8" key="1">
    <citation type="submission" date="2006-10" db="EMBL/GenBank/DDBJ databases">
        <authorList>
            <person name="Amadeo P."/>
            <person name="Zhao Q."/>
            <person name="Wortman J."/>
            <person name="Fraser-Liggett C."/>
            <person name="Carlton J."/>
        </authorList>
    </citation>
    <scope>NUCLEOTIDE SEQUENCE</scope>
    <source>
        <strain evidence="8">G3</strain>
    </source>
</reference>
<dbReference type="PROSITE" id="PS50011">
    <property type="entry name" value="PROTEIN_KINASE_DOM"/>
    <property type="match status" value="1"/>
</dbReference>
<name>A2FU79_TRIV3</name>
<dbReference type="GO" id="GO:0005634">
    <property type="term" value="C:nucleus"/>
    <property type="evidence" value="ECO:0000318"/>
    <property type="project" value="GO_Central"/>
</dbReference>
<keyword evidence="3 4" id="KW-0067">ATP-binding</keyword>
<evidence type="ECO:0000259" key="7">
    <source>
        <dbReference type="PROSITE" id="PS50011"/>
    </source>
</evidence>
<keyword evidence="2 4" id="KW-0547">Nucleotide-binding</keyword>
<evidence type="ECO:0000256" key="1">
    <source>
        <dbReference type="ARBA" id="ARBA00012513"/>
    </source>
</evidence>
<dbReference type="InParanoid" id="A2FU79"/>
<dbReference type="SMR" id="A2FU79"/>
<dbReference type="Gene3D" id="1.10.510.10">
    <property type="entry name" value="Transferase(Phosphotransferase) domain 1"/>
    <property type="match status" value="1"/>
</dbReference>
<keyword evidence="8" id="KW-0418">Kinase</keyword>
<keyword evidence="9" id="KW-1185">Reference proteome</keyword>
<dbReference type="STRING" id="5722.A2FU79"/>
<dbReference type="InterPro" id="IPR017441">
    <property type="entry name" value="Protein_kinase_ATP_BS"/>
</dbReference>
<dbReference type="InterPro" id="IPR050235">
    <property type="entry name" value="CK1_Ser-Thr_kinase"/>
</dbReference>
<dbReference type="InterPro" id="IPR011009">
    <property type="entry name" value="Kinase-like_dom_sf"/>
</dbReference>
<keyword evidence="8" id="KW-0808">Transferase</keyword>
<dbReference type="eggNOG" id="KOG1164">
    <property type="taxonomic scope" value="Eukaryota"/>
</dbReference>
<dbReference type="AlphaFoldDB" id="A2FU79"/>
<dbReference type="GO" id="GO:0004674">
    <property type="term" value="F:protein serine/threonine kinase activity"/>
    <property type="evidence" value="ECO:0000318"/>
    <property type="project" value="GO_Central"/>
</dbReference>
<reference evidence="8" key="2">
    <citation type="journal article" date="2007" name="Science">
        <title>Draft genome sequence of the sexually transmitted pathogen Trichomonas vaginalis.</title>
        <authorList>
            <person name="Carlton J.M."/>
            <person name="Hirt R.P."/>
            <person name="Silva J.C."/>
            <person name="Delcher A.L."/>
            <person name="Schatz M."/>
            <person name="Zhao Q."/>
            <person name="Wortman J.R."/>
            <person name="Bidwell S.L."/>
            <person name="Alsmark U.C.M."/>
            <person name="Besteiro S."/>
            <person name="Sicheritz-Ponten T."/>
            <person name="Noel C.J."/>
            <person name="Dacks J.B."/>
            <person name="Foster P.G."/>
            <person name="Simillion C."/>
            <person name="Van de Peer Y."/>
            <person name="Miranda-Saavedra D."/>
            <person name="Barton G.J."/>
            <person name="Westrop G.D."/>
            <person name="Mueller S."/>
            <person name="Dessi D."/>
            <person name="Fiori P.L."/>
            <person name="Ren Q."/>
            <person name="Paulsen I."/>
            <person name="Zhang H."/>
            <person name="Bastida-Corcuera F.D."/>
            <person name="Simoes-Barbosa A."/>
            <person name="Brown M.T."/>
            <person name="Hayes R.D."/>
            <person name="Mukherjee M."/>
            <person name="Okumura C.Y."/>
            <person name="Schneider R."/>
            <person name="Smith A.J."/>
            <person name="Vanacova S."/>
            <person name="Villalvazo M."/>
            <person name="Haas B.J."/>
            <person name="Pertea M."/>
            <person name="Feldblyum T.V."/>
            <person name="Utterback T.R."/>
            <person name="Shu C.L."/>
            <person name="Osoegawa K."/>
            <person name="de Jong P.J."/>
            <person name="Hrdy I."/>
            <person name="Horvathova L."/>
            <person name="Zubacova Z."/>
            <person name="Dolezal P."/>
            <person name="Malik S.B."/>
            <person name="Logsdon J.M. Jr."/>
            <person name="Henze K."/>
            <person name="Gupta A."/>
            <person name="Wang C.C."/>
            <person name="Dunne R.L."/>
            <person name="Upcroft J.A."/>
            <person name="Upcroft P."/>
            <person name="White O."/>
            <person name="Salzberg S.L."/>
            <person name="Tang P."/>
            <person name="Chiu C.-H."/>
            <person name="Lee Y.-S."/>
            <person name="Embley T.M."/>
            <person name="Coombs G.H."/>
            <person name="Mottram J.C."/>
            <person name="Tachezy J."/>
            <person name="Fraser-Liggett C.M."/>
            <person name="Johnson P.J."/>
        </authorList>
    </citation>
    <scope>NUCLEOTIDE SEQUENCE [LARGE SCALE GENOMIC DNA]</scope>
    <source>
        <strain evidence="8">G3</strain>
    </source>
</reference>
<evidence type="ECO:0000313" key="9">
    <source>
        <dbReference type="Proteomes" id="UP000001542"/>
    </source>
</evidence>
<evidence type="ECO:0000256" key="2">
    <source>
        <dbReference type="ARBA" id="ARBA00022741"/>
    </source>
</evidence>
<protein>
    <recommendedName>
        <fullName evidence="1">non-specific serine/threonine protein kinase</fullName>
        <ecNumber evidence="1">2.7.11.1</ecNumber>
    </recommendedName>
</protein>
<dbReference type="SMART" id="SM00220">
    <property type="entry name" value="S_TKc"/>
    <property type="match status" value="1"/>
</dbReference>
<feature type="binding site" evidence="4">
    <location>
        <position position="45"/>
    </location>
    <ligand>
        <name>ATP</name>
        <dbReference type="ChEBI" id="CHEBI:30616"/>
    </ligand>
</feature>
<dbReference type="KEGG" id="tva:4749233"/>
<dbReference type="InterPro" id="IPR000719">
    <property type="entry name" value="Prot_kinase_dom"/>
</dbReference>
<dbReference type="SUPFAM" id="SSF56112">
    <property type="entry name" value="Protein kinase-like (PK-like)"/>
    <property type="match status" value="1"/>
</dbReference>
<dbReference type="PANTHER" id="PTHR11909">
    <property type="entry name" value="CASEIN KINASE-RELATED"/>
    <property type="match status" value="1"/>
</dbReference>
<dbReference type="OrthoDB" id="5979581at2759"/>
<dbReference type="InterPro" id="IPR008271">
    <property type="entry name" value="Ser/Thr_kinase_AS"/>
</dbReference>
<dbReference type="Pfam" id="PF00069">
    <property type="entry name" value="Pkinase"/>
    <property type="match status" value="1"/>
</dbReference>
<evidence type="ECO:0000256" key="6">
    <source>
        <dbReference type="SAM" id="MobiDB-lite"/>
    </source>
</evidence>
<evidence type="ECO:0000313" key="8">
    <source>
        <dbReference type="EMBL" id="EAX91540.1"/>
    </source>
</evidence>
<evidence type="ECO:0000256" key="3">
    <source>
        <dbReference type="ARBA" id="ARBA00022840"/>
    </source>
</evidence>
<dbReference type="GO" id="GO:0005524">
    <property type="term" value="F:ATP binding"/>
    <property type="evidence" value="ECO:0007669"/>
    <property type="project" value="UniProtKB-UniRule"/>
</dbReference>
<dbReference type="FunFam" id="1.10.510.10:FF:001409">
    <property type="entry name" value="CK1 family protein kinase"/>
    <property type="match status" value="1"/>
</dbReference>